<accession>A0ACC1HJA5</accession>
<protein>
    <submittedName>
        <fullName evidence="1">Uncharacterized protein</fullName>
    </submittedName>
</protein>
<organism evidence="1 2">
    <name type="scientific">Spiromyces aspiralis</name>
    <dbReference type="NCBI Taxonomy" id="68401"/>
    <lineage>
        <taxon>Eukaryota</taxon>
        <taxon>Fungi</taxon>
        <taxon>Fungi incertae sedis</taxon>
        <taxon>Zoopagomycota</taxon>
        <taxon>Kickxellomycotina</taxon>
        <taxon>Kickxellomycetes</taxon>
        <taxon>Kickxellales</taxon>
        <taxon>Kickxellaceae</taxon>
        <taxon>Spiromyces</taxon>
    </lineage>
</organism>
<comment type="caution">
    <text evidence="1">The sequence shown here is derived from an EMBL/GenBank/DDBJ whole genome shotgun (WGS) entry which is preliminary data.</text>
</comment>
<reference evidence="1" key="1">
    <citation type="submission" date="2022-06" db="EMBL/GenBank/DDBJ databases">
        <title>Phylogenomic reconstructions and comparative analyses of Kickxellomycotina fungi.</title>
        <authorList>
            <person name="Reynolds N.K."/>
            <person name="Stajich J.E."/>
            <person name="Barry K."/>
            <person name="Grigoriev I.V."/>
            <person name="Crous P."/>
            <person name="Smith M.E."/>
        </authorList>
    </citation>
    <scope>NUCLEOTIDE SEQUENCE</scope>
    <source>
        <strain evidence="1">RSA 2271</strain>
    </source>
</reference>
<dbReference type="EMBL" id="JAMZIH010005374">
    <property type="protein sequence ID" value="KAJ1675297.1"/>
    <property type="molecule type" value="Genomic_DNA"/>
</dbReference>
<gene>
    <name evidence="1" type="ORF">EV182_001537</name>
</gene>
<evidence type="ECO:0000313" key="1">
    <source>
        <dbReference type="EMBL" id="KAJ1675297.1"/>
    </source>
</evidence>
<dbReference type="Proteomes" id="UP001145114">
    <property type="component" value="Unassembled WGS sequence"/>
</dbReference>
<proteinExistence type="predicted"/>
<sequence length="427" mass="47855">MFALGVGGAVNNDDTDIQSKDRNVLIVENLLRNVREDYTRDPAMPFSSASFAAVPRSTGISSLTLVTVSETSYIGADVHDVGAFGDTCNVLAEILDQYKDCLRYLNTYFYTNANLLMALHRSQRRLLRLSMRAHNNELHHLCEATDYRCSALSLTDLKLHCVVVDTPQEVLAISPRVFPHLRRLALEIVAVLSEEGLGDESQPLVRMLDQEWPRLRALELSYMNDELAFKISRNVPNLITLKAGRGWGWFHGQSTFPFSGSLSLSNAGILALVGRLTCLRTLAIEHHHAMEYSIDERLLSPDASRTDGKPTPARWACADLSQLSLGHYAVPLQHLAELLKRAPLLEVLSVQIDSNNTSPAVLDKVGQHSLVRSLCIVNNMDMLHFTITKAILRKFPNVRKVIFKGNYQRRDFEVLKEALPNIIFIIN</sequence>
<evidence type="ECO:0000313" key="2">
    <source>
        <dbReference type="Proteomes" id="UP001145114"/>
    </source>
</evidence>
<name>A0ACC1HJA5_9FUNG</name>
<keyword evidence="2" id="KW-1185">Reference proteome</keyword>